<feature type="transmembrane region" description="Helical" evidence="1">
    <location>
        <begin position="12"/>
        <end position="33"/>
    </location>
</feature>
<dbReference type="InterPro" id="IPR050640">
    <property type="entry name" value="Bact_2-comp_sensor_kinase"/>
</dbReference>
<dbReference type="AlphaFoldDB" id="A0A841JAZ4"/>
<evidence type="ECO:0000256" key="1">
    <source>
        <dbReference type="SAM" id="Phobius"/>
    </source>
</evidence>
<dbReference type="GO" id="GO:0000155">
    <property type="term" value="F:phosphorelay sensor kinase activity"/>
    <property type="evidence" value="ECO:0007669"/>
    <property type="project" value="InterPro"/>
</dbReference>
<dbReference type="RefSeq" id="WP_183587718.1">
    <property type="nucleotide sequence ID" value="NZ_JACHCA010000006.1"/>
</dbReference>
<keyword evidence="1" id="KW-1133">Transmembrane helix</keyword>
<dbReference type="PANTHER" id="PTHR34220:SF7">
    <property type="entry name" value="SENSOR HISTIDINE KINASE YPDA"/>
    <property type="match status" value="1"/>
</dbReference>
<keyword evidence="1" id="KW-0472">Membrane</keyword>
<dbReference type="Pfam" id="PF06580">
    <property type="entry name" value="His_kinase"/>
    <property type="match status" value="1"/>
</dbReference>
<keyword evidence="3" id="KW-0808">Transferase</keyword>
<evidence type="ECO:0000313" key="4">
    <source>
        <dbReference type="Proteomes" id="UP000548326"/>
    </source>
</evidence>
<evidence type="ECO:0000313" key="3">
    <source>
        <dbReference type="EMBL" id="MBB6128329.1"/>
    </source>
</evidence>
<evidence type="ECO:0000259" key="2">
    <source>
        <dbReference type="Pfam" id="PF06580"/>
    </source>
</evidence>
<dbReference type="GO" id="GO:0016020">
    <property type="term" value="C:membrane"/>
    <property type="evidence" value="ECO:0007669"/>
    <property type="project" value="InterPro"/>
</dbReference>
<protein>
    <submittedName>
        <fullName evidence="3">Sensor histidine kinase YesM</fullName>
    </submittedName>
</protein>
<name>A0A841JAZ4_9SPHI</name>
<accession>A0A841JAZ4</accession>
<keyword evidence="1" id="KW-0812">Transmembrane</keyword>
<feature type="transmembrane region" description="Helical" evidence="1">
    <location>
        <begin position="80"/>
        <end position="102"/>
    </location>
</feature>
<feature type="transmembrane region" description="Helical" evidence="1">
    <location>
        <begin position="114"/>
        <end position="133"/>
    </location>
</feature>
<sequence length="338" mass="38586">MLFHQSKYRGIIDHYLPLLLHGLAWVAYVSAVYNGNAAGRSFLEFFTRYGPKFVFQGIIFYGNYLYLIPAALARLKIGRYIALNIVLVVVFAVVLSGTRYLHAASGQFSFLQSVWINSLNMTWFLVLSILIRFSTDWFRQKQLEKEKENQQLKTELDFLKAQVNPHFFFNSLNNLYALALKQAPETPETILKISGIMRYMLYETDVAQVPLRQEVDMINTYISLQQLKTKSGHFAPIDVTGEMDAIQIEPLLLLPLIENVFKHGTIPLHIGLKVNHDSIQLTTSNQIRKEAKATPGGIGLSNLKRRLSLLYPDAHRLELRENDGTFTATLILNLPIKK</sequence>
<dbReference type="Proteomes" id="UP000548326">
    <property type="component" value="Unassembled WGS sequence"/>
</dbReference>
<reference evidence="3 4" key="1">
    <citation type="submission" date="2020-08" db="EMBL/GenBank/DDBJ databases">
        <title>Genomic Encyclopedia of Type Strains, Phase IV (KMG-V): Genome sequencing to study the core and pangenomes of soil and plant-associated prokaryotes.</title>
        <authorList>
            <person name="Whitman W."/>
        </authorList>
    </citation>
    <scope>NUCLEOTIDE SEQUENCE [LARGE SCALE GENOMIC DNA]</scope>
    <source>
        <strain evidence="3 4">MP601</strain>
    </source>
</reference>
<dbReference type="EMBL" id="JACHCA010000006">
    <property type="protein sequence ID" value="MBB6128329.1"/>
    <property type="molecule type" value="Genomic_DNA"/>
</dbReference>
<dbReference type="InterPro" id="IPR010559">
    <property type="entry name" value="Sig_transdc_His_kin_internal"/>
</dbReference>
<gene>
    <name evidence="3" type="ORF">HDF22_002450</name>
</gene>
<dbReference type="PANTHER" id="PTHR34220">
    <property type="entry name" value="SENSOR HISTIDINE KINASE YPDA"/>
    <property type="match status" value="1"/>
</dbReference>
<feature type="domain" description="Signal transduction histidine kinase internal region" evidence="2">
    <location>
        <begin position="155"/>
        <end position="229"/>
    </location>
</feature>
<comment type="caution">
    <text evidence="3">The sequence shown here is derived from an EMBL/GenBank/DDBJ whole genome shotgun (WGS) entry which is preliminary data.</text>
</comment>
<keyword evidence="3" id="KW-0418">Kinase</keyword>
<organism evidence="3 4">
    <name type="scientific">Mucilaginibacter lappiensis</name>
    <dbReference type="NCBI Taxonomy" id="354630"/>
    <lineage>
        <taxon>Bacteria</taxon>
        <taxon>Pseudomonadati</taxon>
        <taxon>Bacteroidota</taxon>
        <taxon>Sphingobacteriia</taxon>
        <taxon>Sphingobacteriales</taxon>
        <taxon>Sphingobacteriaceae</taxon>
        <taxon>Mucilaginibacter</taxon>
    </lineage>
</organism>
<proteinExistence type="predicted"/>
<feature type="transmembrane region" description="Helical" evidence="1">
    <location>
        <begin position="53"/>
        <end position="73"/>
    </location>
</feature>